<name>A0ABC8QWI1_9AQUA</name>
<dbReference type="InterPro" id="IPR058954">
    <property type="entry name" value="AAA_lid_SMAX1"/>
</dbReference>
<dbReference type="InterPro" id="IPR027417">
    <property type="entry name" value="P-loop_NTPase"/>
</dbReference>
<feature type="domain" description="Clp R" evidence="6">
    <location>
        <begin position="8"/>
        <end position="169"/>
    </location>
</feature>
<keyword evidence="4" id="KW-0804">Transcription</keyword>
<accession>A0ABC8QWI1</accession>
<dbReference type="AlphaFoldDB" id="A0ABC8QWI1"/>
<evidence type="ECO:0000256" key="5">
    <source>
        <dbReference type="PROSITE-ProRule" id="PRU01251"/>
    </source>
</evidence>
<dbReference type="Pfam" id="PF26587">
    <property type="entry name" value="AAA_lid_SMAX1"/>
    <property type="match status" value="1"/>
</dbReference>
<keyword evidence="8" id="KW-1185">Reference proteome</keyword>
<comment type="caution">
    <text evidence="7">The sequence shown here is derived from an EMBL/GenBank/DDBJ whole genome shotgun (WGS) entry which is preliminary data.</text>
</comment>
<dbReference type="InterPro" id="IPR003959">
    <property type="entry name" value="ATPase_AAA_core"/>
</dbReference>
<gene>
    <name evidence="7" type="ORF">ILEXP_LOCUS3786</name>
</gene>
<evidence type="ECO:0000256" key="4">
    <source>
        <dbReference type="ARBA" id="ARBA00023163"/>
    </source>
</evidence>
<sequence length="1048" mass="114479">MRAGLSTIQQTLTPEAASVLNHSIAEAGRRNHGQTTPLHVAATLLLSPTGFLRQACIRSHPNSSHPLQCRALELCFSVALERLPTAQNTSPATEPPISNALMAALKRAQAHQRRGCPEQQQQPLLAVKVELEQLIISILDDPSVSRVMREASFSSPAVKATIEQSLNSSSGNVNQGTLGIGFRPNPTPMPIPNRNLYLNPRLQQVNPAAQPGNQRNEEVKKVIDILLRTKKRNPVLVGEGEPEAVMKELLRRIEKGELGEGPLKNVQVISIEKELVLDKAQIPSKIKELGGLIETKIGSSNGGIGIMVDLGDLKWLVEQPVSFSVPAPGGGVQQQVVSEVGRVAVVEMGKILGRIGEGGNGGIWIIGTATCETYLRCQVYHPTMQDDWDLQAVSIASRSPLPGMFPRLGTNGIVSPLMGSLNPLKRFLTASPALPRPVSGNLDPAQRVNCCPQCSNNYEQELAELVAEELKTSSEVASEATKPPLPQWLQNAKLHNSDGKTADQSKSKDQELIFRQKSQELQKKWSNKCSTLHPNFHHNLRPERIAPTTLSMAGLNNPNLLVRQPFQPELQPTRHLGGTLQLNSNQVASQPSDHIGSLPRSPVRTDLILGTPKVAEATPEKTQEGHIKDFLGCISSEPQTKGLMESIKFAKASDADSFKKLLKGLMEKAWWQPEAASNVATAVTQCKLGNGKRHVAGSKGDIWLLFTGPDRVGMKKMASVLSEQVCGESPIMICFGSRRDERESDVNIRGKTALDRIAEAVRRNPFSLIMLEDFNEADMLVRGSIKRAMERGRLVDSHGREISLSNIIFILTGDWSPVNLKSSGKRQLLVEKKLASLASDGWQLRLTIGEKSGKRRANWVHDEEDRLTRPRKEMVSGLSFDLNQAAVTEDFRTGGSHSSGDFTIDHEDELAFENRPFAIASVLHELASSVDGTIVFKPLEFGSVCHEIKNTISKSFSTVLDGSLSIEVENDSLEKILGGICHGQTSLTEWADKVLVPSFQKLKARLPSSILDSSDESTVVRLELDIDSDSRSNGDWLPSNISLVVDGV</sequence>
<dbReference type="Pfam" id="PF23569">
    <property type="entry name" value="NBD_SMAX1"/>
    <property type="match status" value="1"/>
</dbReference>
<dbReference type="FunFam" id="1.10.1780.10:FF:000005">
    <property type="entry name" value="protein SUPPRESSOR OF MAX2 1"/>
    <property type="match status" value="1"/>
</dbReference>
<protein>
    <recommendedName>
        <fullName evidence="6">Clp R domain-containing protein</fullName>
    </recommendedName>
</protein>
<dbReference type="InterPro" id="IPR004176">
    <property type="entry name" value="Clp_R_N"/>
</dbReference>
<dbReference type="Pfam" id="PF07724">
    <property type="entry name" value="AAA_2"/>
    <property type="match status" value="1"/>
</dbReference>
<evidence type="ECO:0000313" key="8">
    <source>
        <dbReference type="Proteomes" id="UP001642360"/>
    </source>
</evidence>
<organism evidence="7 8">
    <name type="scientific">Ilex paraguariensis</name>
    <name type="common">yerba mate</name>
    <dbReference type="NCBI Taxonomy" id="185542"/>
    <lineage>
        <taxon>Eukaryota</taxon>
        <taxon>Viridiplantae</taxon>
        <taxon>Streptophyta</taxon>
        <taxon>Embryophyta</taxon>
        <taxon>Tracheophyta</taxon>
        <taxon>Spermatophyta</taxon>
        <taxon>Magnoliopsida</taxon>
        <taxon>eudicotyledons</taxon>
        <taxon>Gunneridae</taxon>
        <taxon>Pentapetalae</taxon>
        <taxon>asterids</taxon>
        <taxon>campanulids</taxon>
        <taxon>Aquifoliales</taxon>
        <taxon>Aquifoliaceae</taxon>
        <taxon>Ilex</taxon>
    </lineage>
</organism>
<dbReference type="Gene3D" id="1.10.1780.10">
    <property type="entry name" value="Clp, N-terminal domain"/>
    <property type="match status" value="1"/>
</dbReference>
<dbReference type="InterPro" id="IPR058680">
    <property type="entry name" value="NBD_SMAX1-like"/>
</dbReference>
<evidence type="ECO:0000256" key="2">
    <source>
        <dbReference type="ARBA" id="ARBA00022737"/>
    </source>
</evidence>
<dbReference type="Proteomes" id="UP001642360">
    <property type="component" value="Unassembled WGS sequence"/>
</dbReference>
<dbReference type="Pfam" id="PF02861">
    <property type="entry name" value="Clp_N"/>
    <property type="match status" value="1"/>
</dbReference>
<comment type="similarity">
    <text evidence="1">Belongs to the ClpA/ClpB family.</text>
</comment>
<reference evidence="7 8" key="1">
    <citation type="submission" date="2024-02" db="EMBL/GenBank/DDBJ databases">
        <authorList>
            <person name="Vignale AGUSTIN F."/>
            <person name="Sosa J E."/>
            <person name="Modenutti C."/>
        </authorList>
    </citation>
    <scope>NUCLEOTIDE SEQUENCE [LARGE SCALE GENOMIC DNA]</scope>
</reference>
<dbReference type="Gene3D" id="3.40.50.300">
    <property type="entry name" value="P-loop containing nucleotide triphosphate hydrolases"/>
    <property type="match status" value="2"/>
</dbReference>
<dbReference type="InterPro" id="IPR036628">
    <property type="entry name" value="Clp_N_dom_sf"/>
</dbReference>
<dbReference type="InterPro" id="IPR051650">
    <property type="entry name" value="SL_signaling_regulator"/>
</dbReference>
<evidence type="ECO:0000313" key="7">
    <source>
        <dbReference type="EMBL" id="CAK9136777.1"/>
    </source>
</evidence>
<evidence type="ECO:0000256" key="1">
    <source>
        <dbReference type="ARBA" id="ARBA00008675"/>
    </source>
</evidence>
<dbReference type="SUPFAM" id="SSF52540">
    <property type="entry name" value="P-loop containing nucleoside triphosphate hydrolases"/>
    <property type="match status" value="1"/>
</dbReference>
<dbReference type="SUPFAM" id="SSF81923">
    <property type="entry name" value="Double Clp-N motif"/>
    <property type="match status" value="1"/>
</dbReference>
<evidence type="ECO:0000259" key="6">
    <source>
        <dbReference type="PROSITE" id="PS51903"/>
    </source>
</evidence>
<dbReference type="CDD" id="cd19499">
    <property type="entry name" value="RecA-like_ClpB_Hsp104-like"/>
    <property type="match status" value="1"/>
</dbReference>
<keyword evidence="3" id="KW-0805">Transcription regulation</keyword>
<evidence type="ECO:0000256" key="3">
    <source>
        <dbReference type="ARBA" id="ARBA00023015"/>
    </source>
</evidence>
<dbReference type="PANTHER" id="PTHR43572">
    <property type="entry name" value="CHAPERONE PROTEIN CLPD, CHLOROPLASTIC"/>
    <property type="match status" value="1"/>
</dbReference>
<dbReference type="PANTHER" id="PTHR43572:SF13">
    <property type="entry name" value="PROTEIN SUPPRESSOR OF MAX2 1"/>
    <property type="match status" value="1"/>
</dbReference>
<proteinExistence type="inferred from homology"/>
<dbReference type="EMBL" id="CAUOFW020000780">
    <property type="protein sequence ID" value="CAK9136777.1"/>
    <property type="molecule type" value="Genomic_DNA"/>
</dbReference>
<dbReference type="PROSITE" id="PS51903">
    <property type="entry name" value="CLP_R"/>
    <property type="match status" value="1"/>
</dbReference>
<keyword evidence="2 5" id="KW-0677">Repeat</keyword>